<reference evidence="3" key="2">
    <citation type="journal article" date="2020" name="Data Brief">
        <title>Transcriptome dataset of Babesia bovis life stages within vertebrate and invertebrate hosts.</title>
        <authorList>
            <person name="Ueti M.W."/>
            <person name="Johnson W.C."/>
            <person name="Kappmeyer L.S."/>
            <person name="Herndon D.R."/>
            <person name="Mousel M.R."/>
            <person name="Reif K.E."/>
            <person name="Taus N.S."/>
            <person name="Ifeonu O.O."/>
            <person name="Silva J.C."/>
            <person name="Suarez C.E."/>
            <person name="Brayton K.A."/>
        </authorList>
    </citation>
    <scope>NUCLEOTIDE SEQUENCE [LARGE SCALE GENOMIC DNA]</scope>
</reference>
<feature type="transmembrane region" description="Helical" evidence="1">
    <location>
        <begin position="227"/>
        <end position="249"/>
    </location>
</feature>
<feature type="transmembrane region" description="Helical" evidence="1">
    <location>
        <begin position="97"/>
        <end position="116"/>
    </location>
</feature>
<keyword evidence="1" id="KW-0472">Membrane</keyword>
<dbReference type="OMA" id="CPCNYAV"/>
<dbReference type="RefSeq" id="XP_001610260.1">
    <property type="nucleotide sequence ID" value="XM_001610210.1"/>
</dbReference>
<keyword evidence="1" id="KW-0812">Transmembrane</keyword>
<gene>
    <name evidence="2" type="ORF">BBOV_II007420</name>
</gene>
<reference evidence="2 3" key="1">
    <citation type="journal article" date="2007" name="PLoS Pathog.">
        <title>Genome sequence of Babesia bovis and comparative analysis of apicomplexan hemoprotozoa.</title>
        <authorList>
            <person name="Brayton K.A."/>
            <person name="Lau A.O.T."/>
            <person name="Herndon D.R."/>
            <person name="Hannick L."/>
            <person name="Kappmeyer L.S."/>
            <person name="Berens S.J."/>
            <person name="Bidwell S.L."/>
            <person name="Brown W.C."/>
            <person name="Crabtree J."/>
            <person name="Fadrosh D."/>
            <person name="Feldblum T."/>
            <person name="Forberger H.A."/>
            <person name="Haas B.J."/>
            <person name="Howell J.M."/>
            <person name="Khouri H."/>
            <person name="Koo H."/>
            <person name="Mann D.J."/>
            <person name="Norimine J."/>
            <person name="Paulsen I.T."/>
            <person name="Radune D."/>
            <person name="Ren Q."/>
            <person name="Smith R.K. Jr."/>
            <person name="Suarez C.E."/>
            <person name="White O."/>
            <person name="Wortman J.R."/>
            <person name="Knowles D.P. Jr."/>
            <person name="McElwain T.F."/>
            <person name="Nene V.M."/>
        </authorList>
    </citation>
    <scope>NUCLEOTIDE SEQUENCE [LARGE SCALE GENOMIC DNA]</scope>
    <source>
        <strain evidence="2">T2Bo</strain>
    </source>
</reference>
<name>A7AUT1_BABBO</name>
<dbReference type="KEGG" id="bbo:BBOV_II007420"/>
<sequence length="413" mass="47895">MATYNDIESNTTASSMETEEEAFAKVYDPYYDGPRTTLLRKCAYCTTPLKYYINNVTGLEASFLILVMLCAPLGASLLCQVYSAYKPENPLHVVNLPIIWLVYYILGCTTGCLLVFGQAMRILLLVDQTIWRRYYQRKARNAEINAAITRERNNNLMLSNNATNQTNGANDEKKPFNFRGIMLRLVFKFRTNTVMVNGELPNKTMGQWIKSATIPEWICHIFFTLRWLAASILLATFHTFNLVYLILHWKWDILRSAYNVRAVHFANGLSHVTMIYVGWRVAIYLAELWRRSLNSNLNPRFKDEFHHLPNGRELISEPMFAFIMDKCPCTYEVPTLVAPQPEYELSTHFHSKFHHFAKTLFACVVFYVVTTSAAISLWAGIRLAFFEIKDMRVRMVELMNSYKKLEKELKLES</sequence>
<evidence type="ECO:0000256" key="1">
    <source>
        <dbReference type="SAM" id="Phobius"/>
    </source>
</evidence>
<reference evidence="3" key="3">
    <citation type="journal article" date="2021" name="Int. J. Parasitol.">
        <title>Comparative analysis of gene expression between Babesia bovis blood stages and kinetes allowed by improved genome annotation.</title>
        <authorList>
            <person name="Ueti M.W."/>
            <person name="Johnson W.C."/>
            <person name="Kappmeyer L.S."/>
            <person name="Herndon D.R."/>
            <person name="Mousel M.R."/>
            <person name="Reif K.E."/>
            <person name="Taus N.S."/>
            <person name="Ifeonu O.O."/>
            <person name="Silva J.C."/>
            <person name="Suarez C.E."/>
            <person name="Brayton K.A."/>
        </authorList>
    </citation>
    <scope>NUCLEOTIDE SEQUENCE [LARGE SCALE GENOMIC DNA]</scope>
</reference>
<dbReference type="Proteomes" id="UP000002173">
    <property type="component" value="Unassembled WGS sequence"/>
</dbReference>
<keyword evidence="3" id="KW-1185">Reference proteome</keyword>
<protein>
    <submittedName>
        <fullName evidence="2">Uncharacterized protein</fullName>
    </submittedName>
</protein>
<dbReference type="InParanoid" id="A7AUT1"/>
<dbReference type="EMBL" id="AAXT01000003">
    <property type="protein sequence ID" value="EDO06692.1"/>
    <property type="molecule type" value="Genomic_DNA"/>
</dbReference>
<dbReference type="VEuPathDB" id="PiroplasmaDB:BBOV_II007420"/>
<comment type="caution">
    <text evidence="2">The sequence shown here is derived from an EMBL/GenBank/DDBJ whole genome shotgun (WGS) entry which is preliminary data.</text>
</comment>
<dbReference type="GeneID" id="5478494"/>
<dbReference type="AlphaFoldDB" id="A7AUT1"/>
<feature type="transmembrane region" description="Helical" evidence="1">
    <location>
        <begin position="360"/>
        <end position="381"/>
    </location>
</feature>
<keyword evidence="1" id="KW-1133">Transmembrane helix</keyword>
<evidence type="ECO:0000313" key="2">
    <source>
        <dbReference type="EMBL" id="EDO06692.1"/>
    </source>
</evidence>
<proteinExistence type="predicted"/>
<dbReference type="eggNOG" id="ENOG502QXNX">
    <property type="taxonomic scope" value="Eukaryota"/>
</dbReference>
<organism evidence="2 3">
    <name type="scientific">Babesia bovis</name>
    <dbReference type="NCBI Taxonomy" id="5865"/>
    <lineage>
        <taxon>Eukaryota</taxon>
        <taxon>Sar</taxon>
        <taxon>Alveolata</taxon>
        <taxon>Apicomplexa</taxon>
        <taxon>Aconoidasida</taxon>
        <taxon>Piroplasmida</taxon>
        <taxon>Babesiidae</taxon>
        <taxon>Babesia</taxon>
    </lineage>
</organism>
<accession>A7AUT1</accession>
<evidence type="ECO:0000313" key="3">
    <source>
        <dbReference type="Proteomes" id="UP000002173"/>
    </source>
</evidence>
<feature type="transmembrane region" description="Helical" evidence="1">
    <location>
        <begin position="63"/>
        <end position="85"/>
    </location>
</feature>
<feature type="transmembrane region" description="Helical" evidence="1">
    <location>
        <begin position="269"/>
        <end position="286"/>
    </location>
</feature>